<dbReference type="InterPro" id="IPR007110">
    <property type="entry name" value="Ig-like_dom"/>
</dbReference>
<keyword evidence="7" id="KW-1185">Reference proteome</keyword>
<dbReference type="GO" id="GO:0016020">
    <property type="term" value="C:membrane"/>
    <property type="evidence" value="ECO:0007669"/>
    <property type="project" value="UniProtKB-SubCell"/>
</dbReference>
<feature type="domain" description="Ig-like" evidence="5">
    <location>
        <begin position="129"/>
        <end position="226"/>
    </location>
</feature>
<dbReference type="Pfam" id="PF13927">
    <property type="entry name" value="Ig_3"/>
    <property type="match status" value="2"/>
</dbReference>
<keyword evidence="1" id="KW-0677">Repeat</keyword>
<protein>
    <recommendedName>
        <fullName evidence="5">Ig-like domain-containing protein</fullName>
    </recommendedName>
</protein>
<gene>
    <name evidence="6" type="ORF">HNQ64_002626</name>
</gene>
<evidence type="ECO:0000256" key="3">
    <source>
        <dbReference type="SAM" id="MobiDB-lite"/>
    </source>
</evidence>
<feature type="region of interest" description="Disordered" evidence="3">
    <location>
        <begin position="988"/>
        <end position="1008"/>
    </location>
</feature>
<accession>A0A7W7YLD5</accession>
<feature type="domain" description="Ig-like" evidence="5">
    <location>
        <begin position="530"/>
        <end position="631"/>
    </location>
</feature>
<dbReference type="InterPro" id="IPR003598">
    <property type="entry name" value="Ig_sub2"/>
</dbReference>
<evidence type="ECO:0000313" key="6">
    <source>
        <dbReference type="EMBL" id="MBB5038363.1"/>
    </source>
</evidence>
<dbReference type="InterPro" id="IPR003599">
    <property type="entry name" value="Ig_sub"/>
</dbReference>
<feature type="compositionally biased region" description="Polar residues" evidence="3">
    <location>
        <begin position="991"/>
        <end position="1006"/>
    </location>
</feature>
<feature type="domain" description="Ig-like" evidence="5">
    <location>
        <begin position="346"/>
        <end position="435"/>
    </location>
</feature>
<evidence type="ECO:0000313" key="7">
    <source>
        <dbReference type="Proteomes" id="UP000534294"/>
    </source>
</evidence>
<name>A0A7W7YLD5_9BACT</name>
<sequence>MKTPPKKLLASILGGIFFTAISAFAVPSFTLPPAPVAVTLRDGLSTTFTVQGVSSENKVLNYEWFKQGSASALVDGNGISGTTSRTLKITGAKSIHAGTYYAKVYEIFGTRPYPEASSPEFTLTVNVRPTIISQPSATTVNQGDRLQLSVDLAPDTTTTGLTFRWQKNNVDIPDAVNVTASQATFVIPAATAGNETTEGAQWTDGATYRVRIESSLTGPTPLKSLILLSKPAVVKVDSQPIIITQPAAATGGTLFVATKTTGKLSVVAGGNPKLNYLWEKEGVDETFKPSAAASQTVTTEGRYRVLVSNFLTPSGQPGTYSNYADVVFLNKPTEVGTITATSNKSPAQPNAKGEFEANEEGGATQVTLTVTPNLTGTGDLEFQWQKDGKNILNGDGVSGAQTAAIVFNPLSFTHRGVYRCVIKNKVGTYTSKTYALKVNSKPIIVSQPESLVYGVKDKSVTFSLVAGGTPALTYKWYREDDIVAGTVLGKAAKLTVAQLGDAKEDNYFCEVTNAYGSITAGPFALQVDTPVVITRHPEVTTPTVGTTLTLTIQTSQGDGPINYQWQRNNVNLENSPRVTGAQVTVTGPLGLQDAVSLSISDVELSDAGSYRCIVSNVNDTVKVTSKSAKVTVLTAPSIVTEPEDQEVFEDTKVTFKVVAAGSPTLKYQWQKWNADASAWNNVSKATSSILTIAKARVGVSASNSDDGLYRCEVSNATGIPAYSREAELIVNPIPNVTIDSITPRVARAGEKVRVTGTDMNFVTSVKFGSDATGVKATFVKESDTSLLLTVPPSAPLTPSEITIYTKPPGGQATEDPDLFRRSTVQANDRNNPTIIVGKTFPLTLGRTTIALEPGTLNVPATAGPNDLAEAFYTWVLPKKGRYVISFTTTFQVFAGPTLFSAVDNDEGGSFQLFSTVAEEDNTPISIVVFGVQGRSASIGGTLPDFGNYAVTVAYAGVDTLPSPVASAQQVSSIEADWNIEGSTGTVKKVTNADNHSSTSFTGNSSEGAAPTVLWQDASDLEYAADSVIQTEWNMSIDQAGAGTKGHFAWQVTGENGAPLGQIQFSVADGAIYVVQADGTRNAAEPVLVPGSNHRFGITTDLGSRTWQARMDGVALGEPQPLPANSGFGDVSVIWYPATSGSAQPTLNFDDVSIQAD</sequence>
<proteinExistence type="predicted"/>
<dbReference type="Proteomes" id="UP000534294">
    <property type="component" value="Unassembled WGS sequence"/>
</dbReference>
<organism evidence="6 7">
    <name type="scientific">Prosthecobacter dejongeii</name>
    <dbReference type="NCBI Taxonomy" id="48465"/>
    <lineage>
        <taxon>Bacteria</taxon>
        <taxon>Pseudomonadati</taxon>
        <taxon>Verrucomicrobiota</taxon>
        <taxon>Verrucomicrobiia</taxon>
        <taxon>Verrucomicrobiales</taxon>
        <taxon>Verrucomicrobiaceae</taxon>
        <taxon>Prosthecobacter</taxon>
    </lineage>
</organism>
<dbReference type="InterPro" id="IPR013783">
    <property type="entry name" value="Ig-like_fold"/>
</dbReference>
<dbReference type="PANTHER" id="PTHR44170:SF6">
    <property type="entry name" value="CONTACTIN"/>
    <property type="match status" value="1"/>
</dbReference>
<dbReference type="PANTHER" id="PTHR44170">
    <property type="entry name" value="PROTEIN SIDEKICK"/>
    <property type="match status" value="1"/>
</dbReference>
<dbReference type="AlphaFoldDB" id="A0A7W7YLD5"/>
<feature type="chain" id="PRO_5030927745" description="Ig-like domain-containing protein" evidence="4">
    <location>
        <begin position="26"/>
        <end position="1156"/>
    </location>
</feature>
<dbReference type="SMART" id="SM00408">
    <property type="entry name" value="IGc2"/>
    <property type="match status" value="3"/>
</dbReference>
<reference evidence="6 7" key="1">
    <citation type="submission" date="2020-08" db="EMBL/GenBank/DDBJ databases">
        <title>Genomic Encyclopedia of Type Strains, Phase IV (KMG-IV): sequencing the most valuable type-strain genomes for metagenomic binning, comparative biology and taxonomic classification.</title>
        <authorList>
            <person name="Goeker M."/>
        </authorList>
    </citation>
    <scope>NUCLEOTIDE SEQUENCE [LARGE SCALE GENOMIC DNA]</scope>
    <source>
        <strain evidence="6 7">DSM 12251</strain>
    </source>
</reference>
<evidence type="ECO:0000256" key="1">
    <source>
        <dbReference type="ARBA" id="ARBA00022737"/>
    </source>
</evidence>
<comment type="caution">
    <text evidence="6">The sequence shown here is derived from an EMBL/GenBank/DDBJ whole genome shotgun (WGS) entry which is preliminary data.</text>
</comment>
<keyword evidence="4" id="KW-0732">Signal</keyword>
<feature type="domain" description="Ig-like" evidence="5">
    <location>
        <begin position="636"/>
        <end position="729"/>
    </location>
</feature>
<dbReference type="CDD" id="cd00096">
    <property type="entry name" value="Ig"/>
    <property type="match status" value="3"/>
</dbReference>
<dbReference type="RefSeq" id="WP_184209119.1">
    <property type="nucleotide sequence ID" value="NZ_JACHIF010000005.1"/>
</dbReference>
<dbReference type="Gene3D" id="2.60.40.10">
    <property type="entry name" value="Immunoglobulins"/>
    <property type="match status" value="7"/>
</dbReference>
<feature type="signal peptide" evidence="4">
    <location>
        <begin position="1"/>
        <end position="25"/>
    </location>
</feature>
<keyword evidence="2" id="KW-1015">Disulfide bond</keyword>
<dbReference type="PROSITE" id="PS50835">
    <property type="entry name" value="IG_LIKE"/>
    <property type="match status" value="5"/>
</dbReference>
<dbReference type="SUPFAM" id="SSF48726">
    <property type="entry name" value="Immunoglobulin"/>
    <property type="match status" value="5"/>
</dbReference>
<evidence type="ECO:0000256" key="4">
    <source>
        <dbReference type="SAM" id="SignalP"/>
    </source>
</evidence>
<feature type="domain" description="Ig-like" evidence="5">
    <location>
        <begin position="442"/>
        <end position="519"/>
    </location>
</feature>
<dbReference type="SMART" id="SM00409">
    <property type="entry name" value="IG"/>
    <property type="match status" value="5"/>
</dbReference>
<dbReference type="GO" id="GO:0098609">
    <property type="term" value="P:cell-cell adhesion"/>
    <property type="evidence" value="ECO:0007669"/>
    <property type="project" value="TreeGrafter"/>
</dbReference>
<evidence type="ECO:0000259" key="5">
    <source>
        <dbReference type="PROSITE" id="PS50835"/>
    </source>
</evidence>
<evidence type="ECO:0000256" key="2">
    <source>
        <dbReference type="ARBA" id="ARBA00023157"/>
    </source>
</evidence>
<dbReference type="EMBL" id="JACHIF010000005">
    <property type="protein sequence ID" value="MBB5038363.1"/>
    <property type="molecule type" value="Genomic_DNA"/>
</dbReference>
<dbReference type="InterPro" id="IPR036179">
    <property type="entry name" value="Ig-like_dom_sf"/>
</dbReference>